<reference evidence="1 2" key="1">
    <citation type="journal article" date="2011" name="Nat. Genet.">
        <title>The genome of the mesopolyploid crop species Brassica rapa.</title>
        <authorList>
            <consortium name="Brassica rapa Genome Sequencing Project Consortium"/>
            <person name="Wang X."/>
            <person name="Wang H."/>
            <person name="Wang J."/>
            <person name="Sun R."/>
            <person name="Wu J."/>
            <person name="Liu S."/>
            <person name="Bai Y."/>
            <person name="Mun J.H."/>
            <person name="Bancroft I."/>
            <person name="Cheng F."/>
            <person name="Huang S."/>
            <person name="Li X."/>
            <person name="Hua W."/>
            <person name="Wang J."/>
            <person name="Wang X."/>
            <person name="Freeling M."/>
            <person name="Pires J.C."/>
            <person name="Paterson A.H."/>
            <person name="Chalhoub B."/>
            <person name="Wang B."/>
            <person name="Hayward A."/>
            <person name="Sharpe A.G."/>
            <person name="Park B.S."/>
            <person name="Weisshaar B."/>
            <person name="Liu B."/>
            <person name="Li B."/>
            <person name="Liu B."/>
            <person name="Tong C."/>
            <person name="Song C."/>
            <person name="Duran C."/>
            <person name="Peng C."/>
            <person name="Geng C."/>
            <person name="Koh C."/>
            <person name="Lin C."/>
            <person name="Edwards D."/>
            <person name="Mu D."/>
            <person name="Shen D."/>
            <person name="Soumpourou E."/>
            <person name="Li F."/>
            <person name="Fraser F."/>
            <person name="Conant G."/>
            <person name="Lassalle G."/>
            <person name="King G.J."/>
            <person name="Bonnema G."/>
            <person name="Tang H."/>
            <person name="Wang H."/>
            <person name="Belcram H."/>
            <person name="Zhou H."/>
            <person name="Hirakawa H."/>
            <person name="Abe H."/>
            <person name="Guo H."/>
            <person name="Wang H."/>
            <person name="Jin H."/>
            <person name="Parkin I.A."/>
            <person name="Batley J."/>
            <person name="Kim J.S."/>
            <person name="Just J."/>
            <person name="Li J."/>
            <person name="Xu J."/>
            <person name="Deng J."/>
            <person name="Kim J.A."/>
            <person name="Li J."/>
            <person name="Yu J."/>
            <person name="Meng J."/>
            <person name="Wang J."/>
            <person name="Min J."/>
            <person name="Poulain J."/>
            <person name="Wang J."/>
            <person name="Hatakeyama K."/>
            <person name="Wu K."/>
            <person name="Wang L."/>
            <person name="Fang L."/>
            <person name="Trick M."/>
            <person name="Links M.G."/>
            <person name="Zhao M."/>
            <person name="Jin M."/>
            <person name="Ramchiary N."/>
            <person name="Drou N."/>
            <person name="Berkman P.J."/>
            <person name="Cai Q."/>
            <person name="Huang Q."/>
            <person name="Li R."/>
            <person name="Tabata S."/>
            <person name="Cheng S."/>
            <person name="Zhang S."/>
            <person name="Zhang S."/>
            <person name="Huang S."/>
            <person name="Sato S."/>
            <person name="Sun S."/>
            <person name="Kwon S.J."/>
            <person name="Choi S.R."/>
            <person name="Lee T.H."/>
            <person name="Fan W."/>
            <person name="Zhao X."/>
            <person name="Tan X."/>
            <person name="Xu X."/>
            <person name="Wang Y."/>
            <person name="Qiu Y."/>
            <person name="Yin Y."/>
            <person name="Li Y."/>
            <person name="Du Y."/>
            <person name="Liao Y."/>
            <person name="Lim Y."/>
            <person name="Narusaka Y."/>
            <person name="Wang Y."/>
            <person name="Wang Z."/>
            <person name="Li Z."/>
            <person name="Wang Z."/>
            <person name="Xiong Z."/>
            <person name="Zhang Z."/>
        </authorList>
    </citation>
    <scope>NUCLEOTIDE SEQUENCE [LARGE SCALE GENOMIC DNA]</scope>
    <source>
        <strain evidence="1 2">cv. Chiifu-401-42</strain>
    </source>
</reference>
<evidence type="ECO:0000313" key="2">
    <source>
        <dbReference type="Proteomes" id="UP000011750"/>
    </source>
</evidence>
<accession>M4EQ85</accession>
<organism evidence="1 2">
    <name type="scientific">Brassica campestris</name>
    <name type="common">Field mustard</name>
    <dbReference type="NCBI Taxonomy" id="3711"/>
    <lineage>
        <taxon>Eukaryota</taxon>
        <taxon>Viridiplantae</taxon>
        <taxon>Streptophyta</taxon>
        <taxon>Embryophyta</taxon>
        <taxon>Tracheophyta</taxon>
        <taxon>Spermatophyta</taxon>
        <taxon>Magnoliopsida</taxon>
        <taxon>eudicotyledons</taxon>
        <taxon>Gunneridae</taxon>
        <taxon>Pentapetalae</taxon>
        <taxon>rosids</taxon>
        <taxon>malvids</taxon>
        <taxon>Brassicales</taxon>
        <taxon>Brassicaceae</taxon>
        <taxon>Brassiceae</taxon>
        <taxon>Brassica</taxon>
    </lineage>
</organism>
<keyword evidence="2" id="KW-1185">Reference proteome</keyword>
<evidence type="ECO:0000313" key="1">
    <source>
        <dbReference type="EnsemblPlants" id="Bra030956.1-P"/>
    </source>
</evidence>
<dbReference type="AlphaFoldDB" id="M4EQ85"/>
<reference evidence="1 2" key="2">
    <citation type="journal article" date="2018" name="Hortic Res">
        <title>Improved Brassica rapa reference genome by single-molecule sequencing and chromosome conformation capture technologies.</title>
        <authorList>
            <person name="Zhang L."/>
            <person name="Cai X."/>
            <person name="Wu J."/>
            <person name="Liu M."/>
            <person name="Grob S."/>
            <person name="Cheng F."/>
            <person name="Liang J."/>
            <person name="Cai C."/>
            <person name="Liu Z."/>
            <person name="Liu B."/>
            <person name="Wang F."/>
            <person name="Li S."/>
            <person name="Liu F."/>
            <person name="Li X."/>
            <person name="Cheng L."/>
            <person name="Yang W."/>
            <person name="Li M.H."/>
            <person name="Grossniklaus U."/>
            <person name="Zheng H."/>
            <person name="Wang X."/>
        </authorList>
    </citation>
    <scope>NUCLEOTIDE SEQUENCE [LARGE SCALE GENOMIC DNA]</scope>
    <source>
        <strain evidence="1 2">cv. Chiifu-401-42</strain>
    </source>
</reference>
<protein>
    <recommendedName>
        <fullName evidence="3">Retrotransposon gag domain-containing protein</fullName>
    </recommendedName>
</protein>
<evidence type="ECO:0008006" key="3">
    <source>
        <dbReference type="Google" id="ProtNLM"/>
    </source>
</evidence>
<proteinExistence type="predicted"/>
<name>M4EQ85_BRACM</name>
<dbReference type="EnsemblPlants" id="Bra030956.1">
    <property type="protein sequence ID" value="Bra030956.1-P"/>
    <property type="gene ID" value="Bra030956"/>
</dbReference>
<dbReference type="HOGENOM" id="CLU_311325_0_0_1"/>
<dbReference type="Proteomes" id="UP000011750">
    <property type="component" value="Chromosome A08"/>
</dbReference>
<reference evidence="1" key="3">
    <citation type="submission" date="2023-03" db="UniProtKB">
        <authorList>
            <consortium name="EnsemblPlants"/>
        </authorList>
    </citation>
    <scope>IDENTIFICATION</scope>
    <source>
        <strain evidence="1">cv. Chiifu-401-42</strain>
    </source>
</reference>
<dbReference type="InParanoid" id="M4EQ85"/>
<sequence>MKFGESAARIKGSDGFVAGFVGGAIEFHERCEDYGSYGNRGVSRDDANKTMQRDPLVTRNDKATAERLDSVEKQIATIGEDSSAVMGIVTVPVFPDVDLRQWISWMEHYFARKGLTDFEKLHMAYGFIVDEAERYISGIDSLRPIRSWKHMKETLLWQFGADDDPEKIRMKASYDRGHKAFLEWEADKRRRSQFCSGDAGVITFTAESTSHNAIVSTSSNKSVFVTKMVKKKITSPTVEEVSGDYPVHGHFSPDIILMEESLPEAAQEAEVNLQEDSFHEMEKHTGLKGAVVASGYVEQTDSCNFVEKVQLKKMNHARVQEADMLLKKGSLAEIDKEMDLHCVIGPVPSCYSEVSKLKDESTCGGEAVPEIERVSKTSSPTEEDVSVSFGDYYVLGCSLPELMLKLDSFPTAGLETVEMNSSATEVTEEKHWTEISQPTLAEEGWEHSVHDLSLVMPLHSVATTISSAEKSSLKSMLREVTKTDDEIKSFQIVISKSDWVYHTFLLSLMTRRIACTKRQRKCFKTWKFKFKMQKFVLRFTRHWEEPMNTRWMKERYDAVYGSRLRHKHISLVICKMRLIHTIKELEQFSLEDGKFQVKHKWRFKPASVLVFVWEHVVADKFSAGSVVNMGIMSGRDHNHFSVLLEQRGVMWRWVCSDLTMSVADTRPEWQRSLIIFFCVCLRASFISRASVYKRILKWLWRLKVLIVWFSTVTEYYIFEISVGKHKETTKPSTLWWIQVVNLQLHKERRAVLLMSIRRYRLQVWVQQKLKWKRNYKTWMFKYKERMKQVHALLLHVEWCLWSSSYFLWHRWRSRGNSTCSSEMAGLVENQKNKETGRLIQGVYTCYAHVLWGGWHVHRDSKVMQQRWRSKLPKSWMFKYREKVHVLSLANC</sequence>
<dbReference type="Gramene" id="Bra030956.1">
    <property type="protein sequence ID" value="Bra030956.1-P"/>
    <property type="gene ID" value="Bra030956"/>
</dbReference>